<evidence type="ECO:0000313" key="2">
    <source>
        <dbReference type="Proteomes" id="UP001230426"/>
    </source>
</evidence>
<sequence>MPVKLSHGFSATFALWLAVHPSDLQTAYEVWTAPEYADLELAGFVANAVEPWGAELLAAPARAVVKDPEHVPYIVETSHELLGQVITDEWPHREVLNAMPR</sequence>
<evidence type="ECO:0000313" key="1">
    <source>
        <dbReference type="EMBL" id="MDP9864338.1"/>
    </source>
</evidence>
<dbReference type="Proteomes" id="UP001230426">
    <property type="component" value="Unassembled WGS sequence"/>
</dbReference>
<reference evidence="1 2" key="1">
    <citation type="submission" date="2023-07" db="EMBL/GenBank/DDBJ databases">
        <title>Sequencing the genomes of 1000 actinobacteria strains.</title>
        <authorList>
            <person name="Klenk H.-P."/>
        </authorList>
    </citation>
    <scope>NUCLEOTIDE SEQUENCE [LARGE SCALE GENOMIC DNA]</scope>
    <source>
        <strain evidence="1 2">DSM 44109</strain>
    </source>
</reference>
<gene>
    <name evidence="1" type="ORF">J2S55_003604</name>
</gene>
<keyword evidence="2" id="KW-1185">Reference proteome</keyword>
<proteinExistence type="predicted"/>
<organism evidence="1 2">
    <name type="scientific">Streptosporangium brasiliense</name>
    <dbReference type="NCBI Taxonomy" id="47480"/>
    <lineage>
        <taxon>Bacteria</taxon>
        <taxon>Bacillati</taxon>
        <taxon>Actinomycetota</taxon>
        <taxon>Actinomycetes</taxon>
        <taxon>Streptosporangiales</taxon>
        <taxon>Streptosporangiaceae</taxon>
        <taxon>Streptosporangium</taxon>
    </lineage>
</organism>
<accession>A0ABT9R5B8</accession>
<name>A0ABT9R5B8_9ACTN</name>
<dbReference type="EMBL" id="JAUSRB010000002">
    <property type="protein sequence ID" value="MDP9864338.1"/>
    <property type="molecule type" value="Genomic_DNA"/>
</dbReference>
<comment type="caution">
    <text evidence="1">The sequence shown here is derived from an EMBL/GenBank/DDBJ whole genome shotgun (WGS) entry which is preliminary data.</text>
</comment>
<dbReference type="RefSeq" id="WP_306862025.1">
    <property type="nucleotide sequence ID" value="NZ_JAUSRB010000002.1"/>
</dbReference>
<protein>
    <submittedName>
        <fullName evidence="1">Uncharacterized protein</fullName>
    </submittedName>
</protein>